<dbReference type="InterPro" id="IPR001810">
    <property type="entry name" value="F-box_dom"/>
</dbReference>
<evidence type="ECO:0000313" key="3">
    <source>
        <dbReference type="EMBL" id="WWC85255.1"/>
    </source>
</evidence>
<proteinExistence type="predicted"/>
<evidence type="ECO:0000313" key="4">
    <source>
        <dbReference type="Proteomes" id="UP001355207"/>
    </source>
</evidence>
<dbReference type="InterPro" id="IPR015943">
    <property type="entry name" value="WD40/YVTN_repeat-like_dom_sf"/>
</dbReference>
<name>A0AAX4JIJ3_9TREE</name>
<keyword evidence="4" id="KW-1185">Reference proteome</keyword>
<evidence type="ECO:0000256" key="1">
    <source>
        <dbReference type="SAM" id="MobiDB-lite"/>
    </source>
</evidence>
<dbReference type="Gene3D" id="2.130.10.10">
    <property type="entry name" value="YVTN repeat-like/Quinoprotein amine dehydrogenase"/>
    <property type="match status" value="1"/>
</dbReference>
<dbReference type="Proteomes" id="UP001355207">
    <property type="component" value="Chromosome 1"/>
</dbReference>
<dbReference type="EMBL" id="CP144098">
    <property type="protein sequence ID" value="WWC85255.1"/>
    <property type="molecule type" value="Genomic_DNA"/>
</dbReference>
<dbReference type="AlphaFoldDB" id="A0AAX4JIJ3"/>
<feature type="compositionally biased region" description="Low complexity" evidence="1">
    <location>
        <begin position="164"/>
        <end position="173"/>
    </location>
</feature>
<evidence type="ECO:0000259" key="2">
    <source>
        <dbReference type="PROSITE" id="PS50181"/>
    </source>
</evidence>
<dbReference type="RefSeq" id="XP_066072018.1">
    <property type="nucleotide sequence ID" value="XM_066215921.1"/>
</dbReference>
<sequence>MTVTHKANLDNLPDDVLGIIFRQLELNELVGLKQVGRGISERVNSYGIPLYLSDHKQSNLTISPSLKQWDPLHLVKYNHYINQSLAQHRFHALQIGSTWSKSVIPTLELTKDQLVVGCGNRILIHPLLDNDSNIIHDENDCKEEYGGKVIDKAKEYDLNFIQENHNGNGNNQQQKKHNQGGKSDIIGIVPIEGLYNDFIVAQFDGTIQKINIPKSSDQYEMEERSVNNNAPTIPKIKAKYNPSYNNQIPKESINTLIGTNDGKQFMTTSVSGKVSIYQTHSPWLDSMNFQLKAARAWSSLLTNSNSTTIGHSALLGIQGGIEIYPLSSISSSADMNSNAKRRRLIGPEEPLLSSPYDIQLPCPDTTSHNPNLLLSGWYDSYLRIHDLRSSSNLPVMEFSDSYAWADGSAFYSCGFIGEYNLVGGGSKHGTLSFFDIRKSKSNSKSNSNSNCLINDGWSVFSPGGKNSPVYKIKSDNGKIFGVTEKRLFTLSFDKSGLYQNGIISNSLQQQEQLIMKQKEKDKGKFKPNGWKGRGGKWSWTVKYDQDESEGATGYEHRDRGIELFDSLIAV</sequence>
<dbReference type="PROSITE" id="PS50181">
    <property type="entry name" value="FBOX"/>
    <property type="match status" value="1"/>
</dbReference>
<gene>
    <name evidence="3" type="ORF">L201_000117</name>
</gene>
<feature type="region of interest" description="Disordered" evidence="1">
    <location>
        <begin position="162"/>
        <end position="181"/>
    </location>
</feature>
<dbReference type="InterPro" id="IPR036322">
    <property type="entry name" value="WD40_repeat_dom_sf"/>
</dbReference>
<protein>
    <recommendedName>
        <fullName evidence="2">F-box domain-containing protein</fullName>
    </recommendedName>
</protein>
<dbReference type="SUPFAM" id="SSF50978">
    <property type="entry name" value="WD40 repeat-like"/>
    <property type="match status" value="1"/>
</dbReference>
<accession>A0AAX4JIJ3</accession>
<reference evidence="3 4" key="1">
    <citation type="submission" date="2024-01" db="EMBL/GenBank/DDBJ databases">
        <title>Comparative genomics of Cryptococcus and Kwoniella reveals pathogenesis evolution and contrasting modes of karyotype evolution via chromosome fusion or intercentromeric recombination.</title>
        <authorList>
            <person name="Coelho M.A."/>
            <person name="David-Palma M."/>
            <person name="Shea T."/>
            <person name="Bowers K."/>
            <person name="McGinley-Smith S."/>
            <person name="Mohammad A.W."/>
            <person name="Gnirke A."/>
            <person name="Yurkov A.M."/>
            <person name="Nowrousian M."/>
            <person name="Sun S."/>
            <person name="Cuomo C.A."/>
            <person name="Heitman J."/>
        </authorList>
    </citation>
    <scope>NUCLEOTIDE SEQUENCE [LARGE SCALE GENOMIC DNA]</scope>
    <source>
        <strain evidence="3 4">CBS 6074</strain>
    </source>
</reference>
<dbReference type="GeneID" id="91090789"/>
<feature type="domain" description="F-box" evidence="2">
    <location>
        <begin position="6"/>
        <end position="54"/>
    </location>
</feature>
<organism evidence="3 4">
    <name type="scientific">Kwoniella dendrophila CBS 6074</name>
    <dbReference type="NCBI Taxonomy" id="1295534"/>
    <lineage>
        <taxon>Eukaryota</taxon>
        <taxon>Fungi</taxon>
        <taxon>Dikarya</taxon>
        <taxon>Basidiomycota</taxon>
        <taxon>Agaricomycotina</taxon>
        <taxon>Tremellomycetes</taxon>
        <taxon>Tremellales</taxon>
        <taxon>Cryptococcaceae</taxon>
        <taxon>Kwoniella</taxon>
    </lineage>
</organism>